<accession>A0AAN9I5E3</accession>
<dbReference type="PANTHER" id="PTHR31541:SF25">
    <property type="entry name" value="GAMMA-GLIADIN B"/>
    <property type="match status" value="1"/>
</dbReference>
<keyword evidence="8" id="KW-1185">Reference proteome</keyword>
<dbReference type="GO" id="GO:0005634">
    <property type="term" value="C:nucleus"/>
    <property type="evidence" value="ECO:0007669"/>
    <property type="project" value="UniProtKB-SubCell"/>
</dbReference>
<dbReference type="AlphaFoldDB" id="A0AAN9I5E3"/>
<dbReference type="GO" id="GO:0003677">
    <property type="term" value="F:DNA binding"/>
    <property type="evidence" value="ECO:0007669"/>
    <property type="project" value="UniProtKB-KW"/>
</dbReference>
<comment type="caution">
    <text evidence="7">The sequence shown here is derived from an EMBL/GenBank/DDBJ whole genome shotgun (WGS) entry which is preliminary data.</text>
</comment>
<proteinExistence type="predicted"/>
<dbReference type="InterPro" id="IPR005508">
    <property type="entry name" value="At2g31720-like"/>
</dbReference>
<dbReference type="SUPFAM" id="SSF101936">
    <property type="entry name" value="DNA-binding pseudobarrel domain"/>
    <property type="match status" value="1"/>
</dbReference>
<dbReference type="Pfam" id="PF03754">
    <property type="entry name" value="At2g31720-like"/>
    <property type="match status" value="1"/>
</dbReference>
<dbReference type="PANTHER" id="PTHR31541">
    <property type="entry name" value="B3 DOMAIN PLANT PROTEIN-RELATED"/>
    <property type="match status" value="1"/>
</dbReference>
<gene>
    <name evidence="7" type="ORF">RIF29_19327</name>
</gene>
<sequence>MDILVFGDPLCSALTMLAEEAITEYQQQQHNTSIPSRIKKITFRVGPKKSTKSAAFTALATVAADQLLKIHNLHKAETSHFKKPIDLCSKKPNEFLPSAFEGSSTSIPSHIKKITFHVGRKKNAVDDEEAFKAETSGSKKPIKVMDSDANDVVKEEASSSKKPIMGSAIVGAEPANFEEDDHVLRMKKGKGLKRTHETFISDAVDAEWFPGESSSSNTKKKQKKSGHPQEAEPSVLSQEFVDKINEMGGTEITLVFSKVLYTTDLTKQANRLLMPLRKIKNAGFLREGELQELKEKMQVPLIQPSLEVTTLTLTLWDMSKENGTTNYYYALITNWKKVVDANQLKEGDLVQALEMAKEEAKKMIEEEEAKVKEEST</sequence>
<protein>
    <submittedName>
        <fullName evidence="7">Uncharacterized protein</fullName>
    </submittedName>
</protein>
<evidence type="ECO:0000313" key="7">
    <source>
        <dbReference type="EMBL" id="KAK7266677.1"/>
    </source>
</evidence>
<keyword evidence="2" id="KW-0805">Transcription regulation</keyword>
<evidence type="ECO:0000256" key="2">
    <source>
        <dbReference type="ARBA" id="ARBA00023015"/>
    </source>
</evidence>
<evidence type="ECO:0000256" key="3">
    <source>
        <dbReference type="ARBA" id="ARBA00023125"/>
    </source>
</evidence>
<name>A0AAN9I5E3_CROPI</name>
<keyword evidence="5" id="KW-0539">Nucleus</keyword>
<evidence type="ECO:0000256" key="1">
    <source>
        <dbReference type="ARBA" id="ARBA00004123"/>
    </source>
</evidence>
<keyword evidence="3" id="KW-0238">DNA-binding</keyword>
<evidence type="ECO:0000313" key="8">
    <source>
        <dbReference type="Proteomes" id="UP001372338"/>
    </source>
</evidence>
<dbReference type="Gene3D" id="2.40.330.10">
    <property type="entry name" value="DNA-binding pseudobarrel domain"/>
    <property type="match status" value="1"/>
</dbReference>
<dbReference type="Proteomes" id="UP001372338">
    <property type="component" value="Unassembled WGS sequence"/>
</dbReference>
<evidence type="ECO:0000256" key="5">
    <source>
        <dbReference type="ARBA" id="ARBA00023242"/>
    </source>
</evidence>
<dbReference type="EMBL" id="JAYWIO010000004">
    <property type="protein sequence ID" value="KAK7266677.1"/>
    <property type="molecule type" value="Genomic_DNA"/>
</dbReference>
<reference evidence="7 8" key="1">
    <citation type="submission" date="2024-01" db="EMBL/GenBank/DDBJ databases">
        <title>The genomes of 5 underutilized Papilionoideae crops provide insights into root nodulation and disease resistanc.</title>
        <authorList>
            <person name="Yuan L."/>
        </authorList>
    </citation>
    <scope>NUCLEOTIDE SEQUENCE [LARGE SCALE GENOMIC DNA]</scope>
    <source>
        <strain evidence="7">ZHUSHIDOU_FW_LH</strain>
        <tissue evidence="7">Leaf</tissue>
    </source>
</reference>
<organism evidence="7 8">
    <name type="scientific">Crotalaria pallida</name>
    <name type="common">Smooth rattlebox</name>
    <name type="synonym">Crotalaria striata</name>
    <dbReference type="NCBI Taxonomy" id="3830"/>
    <lineage>
        <taxon>Eukaryota</taxon>
        <taxon>Viridiplantae</taxon>
        <taxon>Streptophyta</taxon>
        <taxon>Embryophyta</taxon>
        <taxon>Tracheophyta</taxon>
        <taxon>Spermatophyta</taxon>
        <taxon>Magnoliopsida</taxon>
        <taxon>eudicotyledons</taxon>
        <taxon>Gunneridae</taxon>
        <taxon>Pentapetalae</taxon>
        <taxon>rosids</taxon>
        <taxon>fabids</taxon>
        <taxon>Fabales</taxon>
        <taxon>Fabaceae</taxon>
        <taxon>Papilionoideae</taxon>
        <taxon>50 kb inversion clade</taxon>
        <taxon>genistoids sensu lato</taxon>
        <taxon>core genistoids</taxon>
        <taxon>Crotalarieae</taxon>
        <taxon>Crotalaria</taxon>
    </lineage>
</organism>
<evidence type="ECO:0000256" key="4">
    <source>
        <dbReference type="ARBA" id="ARBA00023163"/>
    </source>
</evidence>
<comment type="subcellular location">
    <subcellularLocation>
        <location evidence="1">Nucleus</location>
    </subcellularLocation>
</comment>
<dbReference type="InterPro" id="IPR015300">
    <property type="entry name" value="DNA-bd_pseudobarrel_sf"/>
</dbReference>
<evidence type="ECO:0000256" key="6">
    <source>
        <dbReference type="SAM" id="MobiDB-lite"/>
    </source>
</evidence>
<feature type="region of interest" description="Disordered" evidence="6">
    <location>
        <begin position="210"/>
        <end position="236"/>
    </location>
</feature>
<keyword evidence="4" id="KW-0804">Transcription</keyword>